<evidence type="ECO:0000313" key="2">
    <source>
        <dbReference type="EMBL" id="KAH3775001.1"/>
    </source>
</evidence>
<dbReference type="EMBL" id="JAIWYP010000009">
    <property type="protein sequence ID" value="KAH3775001.1"/>
    <property type="molecule type" value="Genomic_DNA"/>
</dbReference>
<comment type="caution">
    <text evidence="2">The sequence shown here is derived from an EMBL/GenBank/DDBJ whole genome shotgun (WGS) entry which is preliminary data.</text>
</comment>
<dbReference type="Proteomes" id="UP000828390">
    <property type="component" value="Unassembled WGS sequence"/>
</dbReference>
<gene>
    <name evidence="1" type="ORF">DPMN_176252</name>
    <name evidence="2" type="ORF">DPMN_176396</name>
</gene>
<keyword evidence="3" id="KW-1185">Reference proteome</keyword>
<sequence length="146" mass="16588">MKINNWDEHWLVTYKPDLTKRGLFTTELTKATLTYSWEHFIFCNTPQASRYGIKIGIRTIAPTDNGSYAKFGRADSRYYEVLTGRTVAPTLICQSGQSLLHYVDNPDSRSYIILTPRQNVIMNIFIPTQNFFGGSIIPQPGECDAS</sequence>
<reference evidence="2" key="2">
    <citation type="submission" date="2020-11" db="EMBL/GenBank/DDBJ databases">
        <authorList>
            <person name="McCartney M.A."/>
            <person name="Auch B."/>
            <person name="Kono T."/>
            <person name="Mallez S."/>
            <person name="Becker A."/>
            <person name="Gohl D.M."/>
            <person name="Silverstein K.A.T."/>
            <person name="Koren S."/>
            <person name="Bechman K.B."/>
            <person name="Herman A."/>
            <person name="Abrahante J.E."/>
            <person name="Garbe J."/>
        </authorList>
    </citation>
    <scope>NUCLEOTIDE SEQUENCE</scope>
    <source>
        <strain evidence="2">Duluth1</strain>
        <tissue evidence="2">Whole animal</tissue>
    </source>
</reference>
<proteinExistence type="predicted"/>
<reference evidence="2" key="1">
    <citation type="journal article" date="2019" name="bioRxiv">
        <title>The Genome of the Zebra Mussel, Dreissena polymorpha: A Resource for Invasive Species Research.</title>
        <authorList>
            <person name="McCartney M.A."/>
            <person name="Auch B."/>
            <person name="Kono T."/>
            <person name="Mallez S."/>
            <person name="Zhang Y."/>
            <person name="Obille A."/>
            <person name="Becker A."/>
            <person name="Abrahante J.E."/>
            <person name="Garbe J."/>
            <person name="Badalamenti J.P."/>
            <person name="Herman A."/>
            <person name="Mangelson H."/>
            <person name="Liachko I."/>
            <person name="Sullivan S."/>
            <person name="Sone E.D."/>
            <person name="Koren S."/>
            <person name="Silverstein K.A.T."/>
            <person name="Beckman K.B."/>
            <person name="Gohl D.M."/>
        </authorList>
    </citation>
    <scope>NUCLEOTIDE SEQUENCE</scope>
    <source>
        <strain evidence="2">Duluth1</strain>
        <tissue evidence="2">Whole animal</tissue>
    </source>
</reference>
<dbReference type="EMBL" id="JAIWYP010000009">
    <property type="protein sequence ID" value="KAH3774859.1"/>
    <property type="molecule type" value="Genomic_DNA"/>
</dbReference>
<accession>A0A9D4EA14</accession>
<name>A0A9D4EA14_DREPO</name>
<organism evidence="2 3">
    <name type="scientific">Dreissena polymorpha</name>
    <name type="common">Zebra mussel</name>
    <name type="synonym">Mytilus polymorpha</name>
    <dbReference type="NCBI Taxonomy" id="45954"/>
    <lineage>
        <taxon>Eukaryota</taxon>
        <taxon>Metazoa</taxon>
        <taxon>Spiralia</taxon>
        <taxon>Lophotrochozoa</taxon>
        <taxon>Mollusca</taxon>
        <taxon>Bivalvia</taxon>
        <taxon>Autobranchia</taxon>
        <taxon>Heteroconchia</taxon>
        <taxon>Euheterodonta</taxon>
        <taxon>Imparidentia</taxon>
        <taxon>Neoheterodontei</taxon>
        <taxon>Myida</taxon>
        <taxon>Dreissenoidea</taxon>
        <taxon>Dreissenidae</taxon>
        <taxon>Dreissena</taxon>
    </lineage>
</organism>
<evidence type="ECO:0000313" key="1">
    <source>
        <dbReference type="EMBL" id="KAH3774859.1"/>
    </source>
</evidence>
<dbReference type="AlphaFoldDB" id="A0A9D4EA14"/>
<protein>
    <submittedName>
        <fullName evidence="2">Uncharacterized protein</fullName>
    </submittedName>
</protein>
<evidence type="ECO:0000313" key="3">
    <source>
        <dbReference type="Proteomes" id="UP000828390"/>
    </source>
</evidence>